<name>A0A1S9ZFT9_9GAMM</name>
<feature type="domain" description="Resolvase/invertase-type recombinase catalytic" evidence="1">
    <location>
        <begin position="62"/>
        <end position="200"/>
    </location>
</feature>
<dbReference type="EMBL" id="MUXT01000012">
    <property type="protein sequence ID" value="OOR82328.1"/>
    <property type="molecule type" value="Genomic_DNA"/>
</dbReference>
<dbReference type="Gene3D" id="1.10.1660.10">
    <property type="match status" value="1"/>
</dbReference>
<dbReference type="SUPFAM" id="SSF46955">
    <property type="entry name" value="Putative DNA-binding domain"/>
    <property type="match status" value="1"/>
</dbReference>
<dbReference type="SUPFAM" id="SSF53041">
    <property type="entry name" value="Resolvase-like"/>
    <property type="match status" value="1"/>
</dbReference>
<sequence length="204" mass="23263">MSSIRISELARLLGVTSQTIRKYVRQNKIPHHLSPSGQLFFTKEDVDAIVGVKDLPSNRTSVWVHYVRSSSGNQSMINSQFEKLEEAYGKPDFKIQDSASGMNENRKGLNQLLDLVFENKVTDIAVVRQDRLARFGIKYLNRVFSQHGVQVHELAQVDEKLLQDEMMDDFMTIIASFSGRFSQMKSRQAKLALLEKAKNRVDAE</sequence>
<evidence type="ECO:0000259" key="1">
    <source>
        <dbReference type="PROSITE" id="PS51736"/>
    </source>
</evidence>
<comment type="caution">
    <text evidence="2">The sequence shown here is derived from an EMBL/GenBank/DDBJ whole genome shotgun (WGS) entry which is preliminary data.</text>
</comment>
<dbReference type="InterPro" id="IPR036162">
    <property type="entry name" value="Resolvase-like_N_sf"/>
</dbReference>
<dbReference type="GO" id="GO:0000150">
    <property type="term" value="F:DNA strand exchange activity"/>
    <property type="evidence" value="ECO:0007669"/>
    <property type="project" value="InterPro"/>
</dbReference>
<dbReference type="InterPro" id="IPR041657">
    <property type="entry name" value="HTH_17"/>
</dbReference>
<evidence type="ECO:0000313" key="2">
    <source>
        <dbReference type="EMBL" id="OOR82328.1"/>
    </source>
</evidence>
<dbReference type="PROSITE" id="PS51736">
    <property type="entry name" value="RECOMBINASES_3"/>
    <property type="match status" value="1"/>
</dbReference>
<dbReference type="Pfam" id="PF00239">
    <property type="entry name" value="Resolvase"/>
    <property type="match status" value="1"/>
</dbReference>
<dbReference type="SMART" id="SM00857">
    <property type="entry name" value="Resolvase"/>
    <property type="match status" value="1"/>
</dbReference>
<dbReference type="AlphaFoldDB" id="A0A1S9ZFT9"/>
<protein>
    <recommendedName>
        <fullName evidence="1">Resolvase/invertase-type recombinase catalytic domain-containing protein</fullName>
    </recommendedName>
</protein>
<organism evidence="2 3">
    <name type="scientific">Moraxella canis</name>
    <dbReference type="NCBI Taxonomy" id="90239"/>
    <lineage>
        <taxon>Bacteria</taxon>
        <taxon>Pseudomonadati</taxon>
        <taxon>Pseudomonadota</taxon>
        <taxon>Gammaproteobacteria</taxon>
        <taxon>Moraxellales</taxon>
        <taxon>Moraxellaceae</taxon>
        <taxon>Moraxella</taxon>
    </lineage>
</organism>
<dbReference type="PANTHER" id="PTHR36172:SF1">
    <property type="entry name" value="RESOLVASE-RELATED"/>
    <property type="match status" value="1"/>
</dbReference>
<dbReference type="InterPro" id="IPR006119">
    <property type="entry name" value="Resolv_N"/>
</dbReference>
<dbReference type="Gene3D" id="3.40.50.1390">
    <property type="entry name" value="Resolvase, N-terminal catalytic domain"/>
    <property type="match status" value="1"/>
</dbReference>
<accession>A0A1S9ZFT9</accession>
<dbReference type="InterPro" id="IPR048046">
    <property type="entry name" value="Transpos_IS607"/>
</dbReference>
<dbReference type="NCBIfam" id="NF033518">
    <property type="entry name" value="transpos_IS607"/>
    <property type="match status" value="1"/>
</dbReference>
<dbReference type="Gene3D" id="1.10.287.2170">
    <property type="match status" value="1"/>
</dbReference>
<dbReference type="GO" id="GO:0003677">
    <property type="term" value="F:DNA binding"/>
    <property type="evidence" value="ECO:0007669"/>
    <property type="project" value="InterPro"/>
</dbReference>
<dbReference type="InterPro" id="IPR009061">
    <property type="entry name" value="DNA-bd_dom_put_sf"/>
</dbReference>
<dbReference type="Pfam" id="PF12728">
    <property type="entry name" value="HTH_17"/>
    <property type="match status" value="1"/>
</dbReference>
<dbReference type="PANTHER" id="PTHR36172">
    <property type="match status" value="1"/>
</dbReference>
<gene>
    <name evidence="2" type="ORF">B0180_09595</name>
</gene>
<dbReference type="Proteomes" id="UP000190322">
    <property type="component" value="Unassembled WGS sequence"/>
</dbReference>
<dbReference type="RefSeq" id="WP_078256705.1">
    <property type="nucleotide sequence ID" value="NZ_MUXT01000012.1"/>
</dbReference>
<evidence type="ECO:0000313" key="3">
    <source>
        <dbReference type="Proteomes" id="UP000190322"/>
    </source>
</evidence>
<proteinExistence type="predicted"/>
<reference evidence="2 3" key="1">
    <citation type="submission" date="2017-02" db="EMBL/GenBank/DDBJ databases">
        <title>Draft genome sequence of Moraxella canis CCUG 8415A type strain.</title>
        <authorList>
            <person name="Engstrom-Jakobsson H."/>
            <person name="Salva-Serra F."/>
            <person name="Thorell K."/>
            <person name="Gonzales-Siles L."/>
            <person name="Karlsson R."/>
            <person name="Boulund F."/>
            <person name="Engstrand L."/>
            <person name="Moore E."/>
        </authorList>
    </citation>
    <scope>NUCLEOTIDE SEQUENCE [LARGE SCALE GENOMIC DNA]</scope>
    <source>
        <strain evidence="2 3">CCUG 8415A</strain>
    </source>
</reference>
<dbReference type="InterPro" id="IPR051491">
    <property type="entry name" value="Recombinase/Transposase-rel"/>
</dbReference>